<organism evidence="1 2">
    <name type="scientific">candidate division TA06 bacterium</name>
    <dbReference type="NCBI Taxonomy" id="2250710"/>
    <lineage>
        <taxon>Bacteria</taxon>
        <taxon>Bacteria division TA06</taxon>
    </lineage>
</organism>
<reference evidence="1 2" key="1">
    <citation type="submission" date="2019-03" db="EMBL/GenBank/DDBJ databases">
        <title>Metabolic potential of uncultured bacteria and archaea associated with petroleum seepage in deep-sea sediments.</title>
        <authorList>
            <person name="Dong X."/>
            <person name="Hubert C."/>
        </authorList>
    </citation>
    <scope>NUCLEOTIDE SEQUENCE [LARGE SCALE GENOMIC DNA]</scope>
    <source>
        <strain evidence="1">E44_bin18</strain>
    </source>
</reference>
<evidence type="ECO:0000313" key="2">
    <source>
        <dbReference type="Proteomes" id="UP000315525"/>
    </source>
</evidence>
<gene>
    <name evidence="1" type="ORF">E3J62_12730</name>
</gene>
<dbReference type="Proteomes" id="UP000315525">
    <property type="component" value="Unassembled WGS sequence"/>
</dbReference>
<dbReference type="EMBL" id="SOJN01000150">
    <property type="protein sequence ID" value="TET43674.1"/>
    <property type="molecule type" value="Genomic_DNA"/>
</dbReference>
<dbReference type="AlphaFoldDB" id="A0A523UMB7"/>
<comment type="caution">
    <text evidence="1">The sequence shown here is derived from an EMBL/GenBank/DDBJ whole genome shotgun (WGS) entry which is preliminary data.</text>
</comment>
<proteinExistence type="predicted"/>
<evidence type="ECO:0000313" key="1">
    <source>
        <dbReference type="EMBL" id="TET43674.1"/>
    </source>
</evidence>
<name>A0A523UMB7_UNCT6</name>
<accession>A0A523UMB7</accession>
<protein>
    <submittedName>
        <fullName evidence="1">Uncharacterized protein</fullName>
    </submittedName>
</protein>
<sequence>MNRLLLTFICISFALLLCCSPYSDVLRMVERGDYSMAHAGKYPQKSSMLYSPSDYDRQIVAQRKRIEKHSQIMNEVCVHLYPKEKSGASFVNFEYKGASVNEESGELVLWYMGLIKRHRINAGYRAQWVYNLKKAYLGKVHLSIVPLE</sequence>